<accession>A0ABW3G153</accession>
<dbReference type="Pfam" id="PF00591">
    <property type="entry name" value="Glycos_transf_3"/>
    <property type="match status" value="1"/>
</dbReference>
<keyword evidence="3" id="KW-0028">Amino-acid biosynthesis</keyword>
<evidence type="ECO:0000256" key="1">
    <source>
        <dbReference type="ARBA" id="ARBA00022676"/>
    </source>
</evidence>
<keyword evidence="4" id="KW-0057">Aromatic amino acid biosynthesis</keyword>
<evidence type="ECO:0000256" key="3">
    <source>
        <dbReference type="ARBA" id="ARBA00022822"/>
    </source>
</evidence>
<gene>
    <name evidence="6" type="ORF">ACFQ16_21900</name>
</gene>
<keyword evidence="1" id="KW-0328">Glycosyltransferase</keyword>
<evidence type="ECO:0000313" key="6">
    <source>
        <dbReference type="EMBL" id="MFD0922407.1"/>
    </source>
</evidence>
<proteinExistence type="predicted"/>
<evidence type="ECO:0000259" key="5">
    <source>
        <dbReference type="Pfam" id="PF00591"/>
    </source>
</evidence>
<organism evidence="6 7">
    <name type="scientific">Saccharopolyspora rosea</name>
    <dbReference type="NCBI Taxonomy" id="524884"/>
    <lineage>
        <taxon>Bacteria</taxon>
        <taxon>Bacillati</taxon>
        <taxon>Actinomycetota</taxon>
        <taxon>Actinomycetes</taxon>
        <taxon>Pseudonocardiales</taxon>
        <taxon>Pseudonocardiaceae</taxon>
        <taxon>Saccharopolyspora</taxon>
    </lineage>
</organism>
<keyword evidence="2" id="KW-0808">Transferase</keyword>
<feature type="domain" description="Glycosyl transferase family 3" evidence="5">
    <location>
        <begin position="76"/>
        <end position="158"/>
    </location>
</feature>
<evidence type="ECO:0000313" key="7">
    <source>
        <dbReference type="Proteomes" id="UP001597018"/>
    </source>
</evidence>
<dbReference type="EMBL" id="JBHTIW010000021">
    <property type="protein sequence ID" value="MFD0922407.1"/>
    <property type="molecule type" value="Genomic_DNA"/>
</dbReference>
<dbReference type="Proteomes" id="UP001597018">
    <property type="component" value="Unassembled WGS sequence"/>
</dbReference>
<keyword evidence="7" id="KW-1185">Reference proteome</keyword>
<dbReference type="InterPro" id="IPR000312">
    <property type="entry name" value="Glycosyl_Trfase_fam3"/>
</dbReference>
<dbReference type="InterPro" id="IPR005940">
    <property type="entry name" value="Anthranilate_Pribosyl_Tfrase"/>
</dbReference>
<dbReference type="SUPFAM" id="SSF52418">
    <property type="entry name" value="Nucleoside phosphorylase/phosphoribosyltransferase catalytic domain"/>
    <property type="match status" value="1"/>
</dbReference>
<protein>
    <recommendedName>
        <fullName evidence="5">Glycosyl transferase family 3 domain-containing protein</fullName>
    </recommendedName>
</protein>
<dbReference type="RefSeq" id="WP_263251261.1">
    <property type="nucleotide sequence ID" value="NZ_BAABLT010000016.1"/>
</dbReference>
<name>A0ABW3G153_9PSEU</name>
<dbReference type="InterPro" id="IPR035902">
    <property type="entry name" value="Nuc_phospho_transferase"/>
</dbReference>
<sequence length="200" mass="21013">MAASAAAAAELRSILRAQTSKESQNRWRRWSSELMHGTRLSVPLLTLLWQEVINFDPILAEHITSPTAVPDRAVIVAGSGKETFKTFNVSTAASLLAASAGVPVVKGVSQSVSAVSGAADVLKTLGIPIEDDPATVGPAVERDGIGFVSYAAFCPAYAGQYDGVFHVLSPLSFFMPVAVLAVAASRFLYGLAHRNVALVC</sequence>
<comment type="caution">
    <text evidence="6">The sequence shown here is derived from an EMBL/GenBank/DDBJ whole genome shotgun (WGS) entry which is preliminary data.</text>
</comment>
<dbReference type="Gene3D" id="3.40.1030.10">
    <property type="entry name" value="Nucleoside phosphorylase/phosphoribosyltransferase catalytic domain"/>
    <property type="match status" value="1"/>
</dbReference>
<evidence type="ECO:0000256" key="2">
    <source>
        <dbReference type="ARBA" id="ARBA00022679"/>
    </source>
</evidence>
<dbReference type="PANTHER" id="PTHR43285:SF2">
    <property type="entry name" value="ANTHRANILATE PHOSPHORIBOSYLTRANSFERASE"/>
    <property type="match status" value="1"/>
</dbReference>
<dbReference type="PANTHER" id="PTHR43285">
    <property type="entry name" value="ANTHRANILATE PHOSPHORIBOSYLTRANSFERASE"/>
    <property type="match status" value="1"/>
</dbReference>
<evidence type="ECO:0000256" key="4">
    <source>
        <dbReference type="ARBA" id="ARBA00023141"/>
    </source>
</evidence>
<reference evidence="7" key="1">
    <citation type="journal article" date="2019" name="Int. J. Syst. Evol. Microbiol.">
        <title>The Global Catalogue of Microorganisms (GCM) 10K type strain sequencing project: providing services to taxonomists for standard genome sequencing and annotation.</title>
        <authorList>
            <consortium name="The Broad Institute Genomics Platform"/>
            <consortium name="The Broad Institute Genome Sequencing Center for Infectious Disease"/>
            <person name="Wu L."/>
            <person name="Ma J."/>
        </authorList>
    </citation>
    <scope>NUCLEOTIDE SEQUENCE [LARGE SCALE GENOMIC DNA]</scope>
    <source>
        <strain evidence="7">CCUG 56401</strain>
    </source>
</reference>
<keyword evidence="3" id="KW-0822">Tryptophan biosynthesis</keyword>